<dbReference type="CDD" id="cd02568">
    <property type="entry name" value="PseudoU_synth_PUS1_PUS2"/>
    <property type="match status" value="1"/>
</dbReference>
<evidence type="ECO:0000256" key="8">
    <source>
        <dbReference type="ARBA" id="ARBA00036943"/>
    </source>
</evidence>
<evidence type="ECO:0000256" key="9">
    <source>
        <dbReference type="ARBA" id="ARBA00052184"/>
    </source>
</evidence>
<dbReference type="GO" id="GO:0005634">
    <property type="term" value="C:nucleus"/>
    <property type="evidence" value="ECO:0007669"/>
    <property type="project" value="UniProtKB-SubCell"/>
</dbReference>
<dbReference type="Pfam" id="PF01416">
    <property type="entry name" value="PseudoU_synth_1"/>
    <property type="match status" value="1"/>
</dbReference>
<evidence type="ECO:0000256" key="4">
    <source>
        <dbReference type="ARBA" id="ARBA00022664"/>
    </source>
</evidence>
<name>A0A132AB98_SARSC</name>
<evidence type="ECO:0000256" key="13">
    <source>
        <dbReference type="ARBA" id="ARBA00068582"/>
    </source>
</evidence>
<dbReference type="AlphaFoldDB" id="A0A132AB98"/>
<protein>
    <recommendedName>
        <fullName evidence="13">Pseudouridylate synthase 1 homolog</fullName>
        <ecNumber evidence="12">5.4.99.12</ecNumber>
    </recommendedName>
    <alternativeName>
        <fullName evidence="14">tRNA pseudouridine synthase 1</fullName>
    </alternativeName>
    <alternativeName>
        <fullName evidence="17">tRNA pseudouridine(38-40) synthase</fullName>
    </alternativeName>
    <alternativeName>
        <fullName evidence="15">tRNA pseudouridylate synthase I</fullName>
    </alternativeName>
    <alternativeName>
        <fullName evidence="16">tRNA-uridine isomerase I</fullName>
    </alternativeName>
</protein>
<keyword evidence="5" id="KW-0819">tRNA processing</keyword>
<comment type="function">
    <text evidence="10">Pseudouridylate synthase that catalyzes pseudouridylation of tRNAs and mRNAs. Acts on positions 27/28 in the anticodon stem and also positions 34 and 36 in the anticodon of an intron containing tRNA. Also catalyzes pseudouridylation of mRNAs: mediates pseudouridylation of mRNAs with the consensus sequence 5'-UGUAG-3'. Acts as a regulator of pre-mRNA splicing by mediating pseudouridylation of pre-mRNAs at locations associated with alternatively spliced regions. Pseudouridylation of pre-mRNAs near splice sites directly regulates mRNA splicing and mRNA 3'-end processing. Involved in regulation of nuclear receptor activity through pseudouridylation of SRA1 mRNA.</text>
</comment>
<dbReference type="OrthoDB" id="10256309at2759"/>
<dbReference type="PANTHER" id="PTHR11142:SF4">
    <property type="entry name" value="PSEUDOURIDYLATE SYNTHASE 1 HOMOLOG"/>
    <property type="match status" value="1"/>
</dbReference>
<comment type="caution">
    <text evidence="21">The sequence shown here is derived from an EMBL/GenBank/DDBJ whole genome shotgun (WGS) entry which is preliminary data.</text>
</comment>
<comment type="catalytic activity">
    <reaction evidence="8">
        <text>a uridine in tRNA = a pseudouridine in tRNA</text>
        <dbReference type="Rhea" id="RHEA:54572"/>
        <dbReference type="Rhea" id="RHEA-COMP:13339"/>
        <dbReference type="Rhea" id="RHEA-COMP:13934"/>
        <dbReference type="ChEBI" id="CHEBI:65314"/>
        <dbReference type="ChEBI" id="CHEBI:65315"/>
    </reaction>
</comment>
<gene>
    <name evidence="21" type="ORF">QR98_0067700</name>
</gene>
<dbReference type="InterPro" id="IPR001406">
    <property type="entry name" value="PsdUridine_synth_TruA"/>
</dbReference>
<keyword evidence="6" id="KW-0413">Isomerase</keyword>
<dbReference type="PANTHER" id="PTHR11142">
    <property type="entry name" value="PSEUDOURIDYLATE SYNTHASE"/>
    <property type="match status" value="1"/>
</dbReference>
<evidence type="ECO:0000256" key="14">
    <source>
        <dbReference type="ARBA" id="ARBA00075153"/>
    </source>
</evidence>
<organism evidence="21 22">
    <name type="scientific">Sarcoptes scabiei</name>
    <name type="common">Itch mite</name>
    <name type="synonym">Acarus scabiei</name>
    <dbReference type="NCBI Taxonomy" id="52283"/>
    <lineage>
        <taxon>Eukaryota</taxon>
        <taxon>Metazoa</taxon>
        <taxon>Ecdysozoa</taxon>
        <taxon>Arthropoda</taxon>
        <taxon>Chelicerata</taxon>
        <taxon>Arachnida</taxon>
        <taxon>Acari</taxon>
        <taxon>Acariformes</taxon>
        <taxon>Sarcoptiformes</taxon>
        <taxon>Astigmata</taxon>
        <taxon>Psoroptidia</taxon>
        <taxon>Sarcoptoidea</taxon>
        <taxon>Sarcoptidae</taxon>
        <taxon>Sarcoptinae</taxon>
        <taxon>Sarcoptes</taxon>
    </lineage>
</organism>
<evidence type="ECO:0000259" key="20">
    <source>
        <dbReference type="Pfam" id="PF01416"/>
    </source>
</evidence>
<dbReference type="Proteomes" id="UP000616769">
    <property type="component" value="Unassembled WGS sequence"/>
</dbReference>
<evidence type="ECO:0000256" key="11">
    <source>
        <dbReference type="ARBA" id="ARBA00064589"/>
    </source>
</evidence>
<dbReference type="GO" id="GO:0006397">
    <property type="term" value="P:mRNA processing"/>
    <property type="evidence" value="ECO:0007669"/>
    <property type="project" value="UniProtKB-KW"/>
</dbReference>
<dbReference type="EMBL" id="JXLN01012255">
    <property type="protein sequence ID" value="KPM08254.1"/>
    <property type="molecule type" value="Genomic_DNA"/>
</dbReference>
<dbReference type="InterPro" id="IPR020103">
    <property type="entry name" value="PsdUridine_synth_cat_dom_sf"/>
</dbReference>
<evidence type="ECO:0000256" key="2">
    <source>
        <dbReference type="ARBA" id="ARBA00004123"/>
    </source>
</evidence>
<evidence type="ECO:0000256" key="10">
    <source>
        <dbReference type="ARBA" id="ARBA00053709"/>
    </source>
</evidence>
<comment type="catalytic activity">
    <reaction evidence="1">
        <text>a uridine in mRNA = a pseudouridine in mRNA</text>
        <dbReference type="Rhea" id="RHEA:56644"/>
        <dbReference type="Rhea" id="RHEA-COMP:14658"/>
        <dbReference type="Rhea" id="RHEA-COMP:14659"/>
        <dbReference type="ChEBI" id="CHEBI:65314"/>
        <dbReference type="ChEBI" id="CHEBI:65315"/>
    </reaction>
</comment>
<dbReference type="InterPro" id="IPR020097">
    <property type="entry name" value="PsdUridine_synth_TruA_a/b_dom"/>
</dbReference>
<comment type="subunit">
    <text evidence="11">Monomer. Forms a complex with RARG and the SRA1 RNA in the nucleus.</text>
</comment>
<dbReference type="FunFam" id="3.30.70.660:FF:000002">
    <property type="entry name" value="tRNA pseudouridine synthase"/>
    <property type="match status" value="1"/>
</dbReference>
<dbReference type="GO" id="GO:1990481">
    <property type="term" value="P:mRNA pseudouridine synthesis"/>
    <property type="evidence" value="ECO:0007669"/>
    <property type="project" value="TreeGrafter"/>
</dbReference>
<evidence type="ECO:0000256" key="17">
    <source>
        <dbReference type="ARBA" id="ARBA00081344"/>
    </source>
</evidence>
<dbReference type="Gene3D" id="3.30.70.660">
    <property type="entry name" value="Pseudouridine synthase I, catalytic domain, C-terminal subdomain"/>
    <property type="match status" value="1"/>
</dbReference>
<evidence type="ECO:0000256" key="16">
    <source>
        <dbReference type="ARBA" id="ARBA00080849"/>
    </source>
</evidence>
<accession>A0A132AB98</accession>
<dbReference type="VEuPathDB" id="VectorBase:SSCA004588"/>
<dbReference type="Gene3D" id="3.30.70.580">
    <property type="entry name" value="Pseudouridine synthase I, catalytic domain, N-terminal subdomain"/>
    <property type="match status" value="1"/>
</dbReference>
<dbReference type="SUPFAM" id="SSF55120">
    <property type="entry name" value="Pseudouridine synthase"/>
    <property type="match status" value="1"/>
</dbReference>
<feature type="domain" description="Pseudouridine synthase I TruA alpha/beta" evidence="20">
    <location>
        <begin position="162"/>
        <end position="270"/>
    </location>
</feature>
<dbReference type="NCBIfam" id="TIGR00071">
    <property type="entry name" value="hisT_truA"/>
    <property type="match status" value="1"/>
</dbReference>
<sequence length="391" mass="45715">MAKYKKWVMCLGYSGRGYFGMQRQIRNEKIIDDLPTIENELLKSFWKAELITENEYNTPSLLRFQRAARTDKNVSALRQIISLNLPMNADSYLKKINENLPKKIRVFGLKKATKYFDCKNFCDARTYCYLLPSFSICKISDTSIDSFRCSKELIQDFNDILSLYIGTKNFHNFTAHKNPTDPSARRYITRFECSQPFYLKHLDKELEFINVRVRGQSFMLHQIRKMIGLAIAIMNGFTDRNSLERAFSSERIDVPIAPGLGLYLEDIHFDRYNKKYGGDGIHQPILWDEYNDEIATFKSDFIYTEIAATEIQESSMLNWIQTLSFHTYGQRDHQPLNEQKPACSEDESCYIKEQLEAKQKNVLNGNHSEQTVDEDDDDERIEVKKIKLNHS</sequence>
<comment type="subcellular location">
    <subcellularLocation>
        <location evidence="2">Nucleus</location>
    </subcellularLocation>
</comment>
<proteinExistence type="inferred from homology"/>
<evidence type="ECO:0000256" key="15">
    <source>
        <dbReference type="ARBA" id="ARBA00079087"/>
    </source>
</evidence>
<dbReference type="EC" id="5.4.99.12" evidence="12"/>
<comment type="similarity">
    <text evidence="3">Belongs to the tRNA pseudouridine synthase TruA family.</text>
</comment>
<feature type="binding site" evidence="19">
    <location>
        <position position="127"/>
    </location>
    <ligand>
        <name>substrate</name>
    </ligand>
</feature>
<evidence type="ECO:0000256" key="5">
    <source>
        <dbReference type="ARBA" id="ARBA00022694"/>
    </source>
</evidence>
<dbReference type="GO" id="GO:0160147">
    <property type="term" value="F:tRNA pseudouridine(38-40) synthase activity"/>
    <property type="evidence" value="ECO:0007669"/>
    <property type="project" value="UniProtKB-EC"/>
</dbReference>
<evidence type="ECO:0000256" key="12">
    <source>
        <dbReference type="ARBA" id="ARBA00066509"/>
    </source>
</evidence>
<evidence type="ECO:0000256" key="7">
    <source>
        <dbReference type="ARBA" id="ARBA00023242"/>
    </source>
</evidence>
<dbReference type="InterPro" id="IPR041708">
    <property type="entry name" value="PUS1/PUS2-like"/>
</dbReference>
<evidence type="ECO:0000256" key="19">
    <source>
        <dbReference type="PIRSR" id="PIRSR641708-2"/>
    </source>
</evidence>
<dbReference type="InterPro" id="IPR020095">
    <property type="entry name" value="PsdUridine_synth_TruA_C"/>
</dbReference>
<dbReference type="InterPro" id="IPR020094">
    <property type="entry name" value="TruA/RsuA/RluB/E/F_N"/>
</dbReference>
<keyword evidence="4" id="KW-0507">mRNA processing</keyword>
<evidence type="ECO:0000256" key="6">
    <source>
        <dbReference type="ARBA" id="ARBA00023235"/>
    </source>
</evidence>
<feature type="active site" description="Nucleophile" evidence="18">
    <location>
        <position position="71"/>
    </location>
</feature>
<reference evidence="21 22" key="1">
    <citation type="journal article" date="2015" name="Parasit. Vectors">
        <title>Draft genome of the scabies mite.</title>
        <authorList>
            <person name="Rider S.D.Jr."/>
            <person name="Morgan M.S."/>
            <person name="Arlian L.G."/>
        </authorList>
    </citation>
    <scope>NUCLEOTIDE SEQUENCE [LARGE SCALE GENOMIC DNA]</scope>
    <source>
        <strain evidence="21">Arlian Lab</strain>
    </source>
</reference>
<evidence type="ECO:0000256" key="18">
    <source>
        <dbReference type="PIRSR" id="PIRSR641708-1"/>
    </source>
</evidence>
<evidence type="ECO:0000256" key="3">
    <source>
        <dbReference type="ARBA" id="ARBA00009375"/>
    </source>
</evidence>
<evidence type="ECO:0000313" key="22">
    <source>
        <dbReference type="Proteomes" id="UP000616769"/>
    </source>
</evidence>
<dbReference type="FunFam" id="3.30.70.580:FF:000002">
    <property type="entry name" value="tRNA pseudouridine synthase"/>
    <property type="match status" value="1"/>
</dbReference>
<dbReference type="GO" id="GO:0003723">
    <property type="term" value="F:RNA binding"/>
    <property type="evidence" value="ECO:0007669"/>
    <property type="project" value="InterPro"/>
</dbReference>
<evidence type="ECO:0000256" key="1">
    <source>
        <dbReference type="ARBA" id="ARBA00001166"/>
    </source>
</evidence>
<keyword evidence="7" id="KW-0539">Nucleus</keyword>
<comment type="catalytic activity">
    <reaction evidence="9">
        <text>uridine(38/39/40) in tRNA = pseudouridine(38/39/40) in tRNA</text>
        <dbReference type="Rhea" id="RHEA:22376"/>
        <dbReference type="Rhea" id="RHEA-COMP:10085"/>
        <dbReference type="Rhea" id="RHEA-COMP:10087"/>
        <dbReference type="ChEBI" id="CHEBI:65314"/>
        <dbReference type="ChEBI" id="CHEBI:65315"/>
        <dbReference type="EC" id="5.4.99.12"/>
    </reaction>
</comment>
<evidence type="ECO:0000313" key="21">
    <source>
        <dbReference type="EMBL" id="KPM08254.1"/>
    </source>
</evidence>
<dbReference type="GO" id="GO:0031119">
    <property type="term" value="P:tRNA pseudouridine synthesis"/>
    <property type="evidence" value="ECO:0007669"/>
    <property type="project" value="InterPro"/>
</dbReference>